<dbReference type="AlphaFoldDB" id="A0A133NMG7"/>
<comment type="caution">
    <text evidence="2">The sequence shown here is derived from an EMBL/GenBank/DDBJ whole genome shotgun (WGS) entry which is preliminary data.</text>
</comment>
<evidence type="ECO:0000313" key="2">
    <source>
        <dbReference type="EMBL" id="KXA17480.1"/>
    </source>
</evidence>
<sequence length="75" mass="8544">MVQNPERQVGAPARREILKPRATPNRKCRALVCSLFGQFGKQKQEKRNKSKESAIPSKELYSGRQSFARSKRANV</sequence>
<dbReference type="Proteomes" id="UP000070558">
    <property type="component" value="Unassembled WGS sequence"/>
</dbReference>
<proteinExistence type="predicted"/>
<accession>A0A133NMG7</accession>
<evidence type="ECO:0000256" key="1">
    <source>
        <dbReference type="SAM" id="MobiDB-lite"/>
    </source>
</evidence>
<name>A0A133NMG7_GARVA</name>
<feature type="region of interest" description="Disordered" evidence="1">
    <location>
        <begin position="42"/>
        <end position="75"/>
    </location>
</feature>
<feature type="non-terminal residue" evidence="2">
    <location>
        <position position="75"/>
    </location>
</feature>
<evidence type="ECO:0000313" key="3">
    <source>
        <dbReference type="Proteomes" id="UP000070558"/>
    </source>
</evidence>
<protein>
    <submittedName>
        <fullName evidence="2">Uncharacterized protein</fullName>
    </submittedName>
</protein>
<gene>
    <name evidence="2" type="ORF">HMPREF3216_01158</name>
</gene>
<reference evidence="2 3" key="1">
    <citation type="submission" date="2016-01" db="EMBL/GenBank/DDBJ databases">
        <authorList>
            <person name="Oliw E.H."/>
        </authorList>
    </citation>
    <scope>NUCLEOTIDE SEQUENCE [LARGE SCALE GENOMIC DNA]</scope>
    <source>
        <strain evidence="2 3">GED7760B</strain>
    </source>
</reference>
<organism evidence="2 3">
    <name type="scientific">Gardnerella vaginalis</name>
    <dbReference type="NCBI Taxonomy" id="2702"/>
    <lineage>
        <taxon>Bacteria</taxon>
        <taxon>Bacillati</taxon>
        <taxon>Actinomycetota</taxon>
        <taxon>Actinomycetes</taxon>
        <taxon>Bifidobacteriales</taxon>
        <taxon>Bifidobacteriaceae</taxon>
        <taxon>Gardnerella</taxon>
    </lineage>
</organism>
<dbReference type="EMBL" id="LRQA01000055">
    <property type="protein sequence ID" value="KXA17480.1"/>
    <property type="molecule type" value="Genomic_DNA"/>
</dbReference>
<dbReference type="PATRIC" id="fig|2702.99.peg.1131"/>
<feature type="region of interest" description="Disordered" evidence="1">
    <location>
        <begin position="1"/>
        <end position="22"/>
    </location>
</feature>
<feature type="compositionally biased region" description="Basic and acidic residues" evidence="1">
    <location>
        <begin position="42"/>
        <end position="52"/>
    </location>
</feature>